<feature type="signal peptide" evidence="5">
    <location>
        <begin position="1"/>
        <end position="20"/>
    </location>
</feature>
<accession>A0A6G0QWS7</accession>
<dbReference type="InterPro" id="IPR011992">
    <property type="entry name" value="EF-hand-dom_pair"/>
</dbReference>
<keyword evidence="4 5" id="KW-0732">Signal</keyword>
<proteinExistence type="inferred from homology"/>
<dbReference type="SUPFAM" id="SSF47473">
    <property type="entry name" value="EF-hand"/>
    <property type="match status" value="1"/>
</dbReference>
<protein>
    <recommendedName>
        <fullName evidence="8">Calmodulin</fullName>
    </recommendedName>
</protein>
<evidence type="ECO:0000256" key="4">
    <source>
        <dbReference type="ARBA" id="ARBA00022729"/>
    </source>
</evidence>
<evidence type="ECO:0000256" key="3">
    <source>
        <dbReference type="ARBA" id="ARBA00022525"/>
    </source>
</evidence>
<dbReference type="InterPro" id="IPR031825">
    <property type="entry name" value="RXLR"/>
</dbReference>
<dbReference type="AlphaFoldDB" id="A0A6G0QWS7"/>
<gene>
    <name evidence="6" type="ORF">PF008_g21722</name>
</gene>
<reference evidence="6 7" key="1">
    <citation type="submission" date="2018-09" db="EMBL/GenBank/DDBJ databases">
        <title>Genomic investigation of the strawberry pathogen Phytophthora fragariae indicates pathogenicity is determined by transcriptional variation in three key races.</title>
        <authorList>
            <person name="Adams T.M."/>
            <person name="Armitage A.D."/>
            <person name="Sobczyk M.K."/>
            <person name="Bates H.J."/>
            <person name="Dunwell J.M."/>
            <person name="Nellist C.F."/>
            <person name="Harrison R.J."/>
        </authorList>
    </citation>
    <scope>NUCLEOTIDE SEQUENCE [LARGE SCALE GENOMIC DNA]</scope>
    <source>
        <strain evidence="6 7">NOV-77</strain>
    </source>
</reference>
<dbReference type="Proteomes" id="UP000486351">
    <property type="component" value="Unassembled WGS sequence"/>
</dbReference>
<dbReference type="Pfam" id="PF16810">
    <property type="entry name" value="RXLR"/>
    <property type="match status" value="1"/>
</dbReference>
<feature type="chain" id="PRO_5026075157" description="Calmodulin" evidence="5">
    <location>
        <begin position="21"/>
        <end position="492"/>
    </location>
</feature>
<evidence type="ECO:0000313" key="7">
    <source>
        <dbReference type="Proteomes" id="UP000486351"/>
    </source>
</evidence>
<comment type="similarity">
    <text evidence="2">Belongs to the RxLR effector family.</text>
</comment>
<comment type="caution">
    <text evidence="6">The sequence shown here is derived from an EMBL/GenBank/DDBJ whole genome shotgun (WGS) entry which is preliminary data.</text>
</comment>
<name>A0A6G0QWS7_9STRA</name>
<dbReference type="Gene3D" id="1.10.238.10">
    <property type="entry name" value="EF-hand"/>
    <property type="match status" value="1"/>
</dbReference>
<evidence type="ECO:0000256" key="2">
    <source>
        <dbReference type="ARBA" id="ARBA00010400"/>
    </source>
</evidence>
<evidence type="ECO:0008006" key="8">
    <source>
        <dbReference type="Google" id="ProtNLM"/>
    </source>
</evidence>
<comment type="subcellular location">
    <subcellularLocation>
        <location evidence="1">Secreted</location>
    </subcellularLocation>
</comment>
<evidence type="ECO:0000256" key="5">
    <source>
        <dbReference type="SAM" id="SignalP"/>
    </source>
</evidence>
<keyword evidence="3" id="KW-0964">Secreted</keyword>
<evidence type="ECO:0000256" key="1">
    <source>
        <dbReference type="ARBA" id="ARBA00004613"/>
    </source>
</evidence>
<organism evidence="6 7">
    <name type="scientific">Phytophthora fragariae</name>
    <dbReference type="NCBI Taxonomy" id="53985"/>
    <lineage>
        <taxon>Eukaryota</taxon>
        <taxon>Sar</taxon>
        <taxon>Stramenopiles</taxon>
        <taxon>Oomycota</taxon>
        <taxon>Peronosporomycetes</taxon>
        <taxon>Peronosporales</taxon>
        <taxon>Peronosporaceae</taxon>
        <taxon>Phytophthora</taxon>
    </lineage>
</organism>
<dbReference type="EMBL" id="QXFY01001978">
    <property type="protein sequence ID" value="KAE9305445.1"/>
    <property type="molecule type" value="Genomic_DNA"/>
</dbReference>
<evidence type="ECO:0000313" key="6">
    <source>
        <dbReference type="EMBL" id="KAE9305445.1"/>
    </source>
</evidence>
<sequence>MRLQQVLLVVVVSFLSSTVALSTATENEQSKGSTLASPLSGRSIVGHDGATGCSLRARDVIDTEDKSTEDRGLWTHVKVRWWLETEKTDDYVKEALKLNGLKGEALTQNKNYKAYQYFVKKSEEFKLNKWYRHEFSTFQGWKEVGFVKITKASDLDKIRDTKQFSVYKDYVNYLDNYLFQGLKAGYSPPAAMVRRGTSEAELTARTEIMAEAGRSVPYAKVALGMTDARYPKRVLYGEALERHKDFSYFILFLEKKAPAIRNELKKFKNKNLGRLSGSQKRRHDELVEELDLVEKYITSSRNYREKMQGIKSPERQSSRRRYTLSEHDTKCDHYMKEKLKFLAALQDEVNLGRELVTSKYQINTKALMKIYEQLGYPLSGQEKSRLEEVIWQVNDNLDGAVSFDEFVNSYVRSRNDRSGLEPSEIFFLTCFLMFDKESCGRYGEAMEREMEIHFGKLLDEGAHFVTFTEFHEATTKRLGELIDQQAPFARPN</sequence>